<proteinExistence type="predicted"/>
<comment type="caution">
    <text evidence="1">The sequence shown here is derived from an EMBL/GenBank/DDBJ whole genome shotgun (WGS) entry which is preliminary data.</text>
</comment>
<evidence type="ECO:0000313" key="1">
    <source>
        <dbReference type="EMBL" id="MWN20723.1"/>
    </source>
</evidence>
<name>A0A6L7AB35_LEULA</name>
<evidence type="ECO:0000313" key="2">
    <source>
        <dbReference type="Proteomes" id="UP000478636"/>
    </source>
</evidence>
<reference evidence="1 2" key="1">
    <citation type="submission" date="2019-12" db="EMBL/GenBank/DDBJ databases">
        <title>Complete genome sequence of Leuconostoc lactis strain AVN1 provides insights into metabolic potential.</title>
        <authorList>
            <person name="Besrour N."/>
            <person name="Najjari A."/>
            <person name="Fhoula I."/>
            <person name="Jaballah S."/>
            <person name="Klibi N."/>
            <person name="Ouzari H.I."/>
        </authorList>
    </citation>
    <scope>NUCLEOTIDE SEQUENCE [LARGE SCALE GENOMIC DNA]</scope>
    <source>
        <strain evidence="1 2">AVN1</strain>
    </source>
</reference>
<dbReference type="Proteomes" id="UP000478636">
    <property type="component" value="Unassembled WGS sequence"/>
</dbReference>
<dbReference type="AlphaFoldDB" id="A0A6L7AB35"/>
<dbReference type="EMBL" id="WSZI01000012">
    <property type="protein sequence ID" value="MWN20723.1"/>
    <property type="molecule type" value="Genomic_DNA"/>
</dbReference>
<protein>
    <submittedName>
        <fullName evidence="1">Uncharacterized protein</fullName>
    </submittedName>
</protein>
<accession>A0A6L7AB35</accession>
<sequence length="122" mass="13687">MSLIAATAIAFENDLPYFLVEKTGDGYQFFTAKIHRHHQETSLGVVLRELKKLGLDNFDHWRLGELTSVQAGDQLLSLYSFEVNDMAGITQALANQLEFVPANKLHGLLETLQTTAFVSFEE</sequence>
<dbReference type="RefSeq" id="WP_029510509.1">
    <property type="nucleotide sequence ID" value="NZ_BJMJ01000041.1"/>
</dbReference>
<organism evidence="1 2">
    <name type="scientific">Leuconostoc lactis</name>
    <dbReference type="NCBI Taxonomy" id="1246"/>
    <lineage>
        <taxon>Bacteria</taxon>
        <taxon>Bacillati</taxon>
        <taxon>Bacillota</taxon>
        <taxon>Bacilli</taxon>
        <taxon>Lactobacillales</taxon>
        <taxon>Lactobacillaceae</taxon>
        <taxon>Leuconostoc</taxon>
    </lineage>
</organism>
<gene>
    <name evidence="1" type="ORF">GQS40_03420</name>
</gene>